<keyword evidence="2" id="KW-1185">Reference proteome</keyword>
<comment type="caution">
    <text evidence="1">The sequence shown here is derived from an EMBL/GenBank/DDBJ whole genome shotgun (WGS) entry which is preliminary data.</text>
</comment>
<proteinExistence type="predicted"/>
<dbReference type="PANTHER" id="PTHR33265">
    <property type="entry name" value="AVR9/CF-9 RAPIDLY ELICITED PROTEIN-RELATED"/>
    <property type="match status" value="1"/>
</dbReference>
<dbReference type="AlphaFoldDB" id="A0A6A2WLS1"/>
<evidence type="ECO:0000313" key="1">
    <source>
        <dbReference type="EMBL" id="KAE8660588.1"/>
    </source>
</evidence>
<organism evidence="1 2">
    <name type="scientific">Hibiscus syriacus</name>
    <name type="common">Rose of Sharon</name>
    <dbReference type="NCBI Taxonomy" id="106335"/>
    <lineage>
        <taxon>Eukaryota</taxon>
        <taxon>Viridiplantae</taxon>
        <taxon>Streptophyta</taxon>
        <taxon>Embryophyta</taxon>
        <taxon>Tracheophyta</taxon>
        <taxon>Spermatophyta</taxon>
        <taxon>Magnoliopsida</taxon>
        <taxon>eudicotyledons</taxon>
        <taxon>Gunneridae</taxon>
        <taxon>Pentapetalae</taxon>
        <taxon>rosids</taxon>
        <taxon>malvids</taxon>
        <taxon>Malvales</taxon>
        <taxon>Malvaceae</taxon>
        <taxon>Malvoideae</taxon>
        <taxon>Hibiscus</taxon>
    </lineage>
</organism>
<sequence>MAKMKKSDVAERAWNLLRLALLWGRKGGVFKIRLMMELRLVPKFLKGLAHPSTRNDHQMISSHYMERRLSLDDTPIFHLKMHHHRPTSMRFLLPCISVEEVDFDYDFGVEDYDNGRTSYSTGSETDVEDQEVEECGYEGCDEKENGPYVCSYETEDEGIDSKAEKFIAKFYEQLRLQRQISYL</sequence>
<accession>A0A6A2WLS1</accession>
<dbReference type="EMBL" id="VEPZ02001731">
    <property type="protein sequence ID" value="KAE8660588.1"/>
    <property type="molecule type" value="Genomic_DNA"/>
</dbReference>
<dbReference type="PANTHER" id="PTHR33265:SF5">
    <property type="entry name" value="COTTON FIBER PROTEIN"/>
    <property type="match status" value="1"/>
</dbReference>
<evidence type="ECO:0000313" key="2">
    <source>
        <dbReference type="Proteomes" id="UP000436088"/>
    </source>
</evidence>
<dbReference type="Proteomes" id="UP000436088">
    <property type="component" value="Unassembled WGS sequence"/>
</dbReference>
<gene>
    <name evidence="1" type="ORF">F3Y22_tig00116951pilonHSYRG00456</name>
</gene>
<reference evidence="1" key="1">
    <citation type="submission" date="2019-09" db="EMBL/GenBank/DDBJ databases">
        <title>Draft genome information of white flower Hibiscus syriacus.</title>
        <authorList>
            <person name="Kim Y.-M."/>
        </authorList>
    </citation>
    <scope>NUCLEOTIDE SEQUENCE [LARGE SCALE GENOMIC DNA]</scope>
    <source>
        <strain evidence="1">YM2019G1</strain>
    </source>
</reference>
<protein>
    <submittedName>
        <fullName evidence="1">CTP synthase family protein isoform 1</fullName>
    </submittedName>
</protein>
<name>A0A6A2WLS1_HIBSY</name>
<dbReference type="OrthoDB" id="1929803at2759"/>
<dbReference type="InterPro" id="IPR008480">
    <property type="entry name" value="DUF761_pln"/>
</dbReference>
<dbReference type="Pfam" id="PF05553">
    <property type="entry name" value="DUF761"/>
    <property type="match status" value="1"/>
</dbReference>